<dbReference type="AlphaFoldDB" id="A0A7C8MJ04"/>
<accession>A0A7C8MJ04</accession>
<keyword evidence="1" id="KW-1133">Transmembrane helix</keyword>
<evidence type="ECO:0000259" key="2">
    <source>
        <dbReference type="PROSITE" id="PS50820"/>
    </source>
</evidence>
<dbReference type="EMBL" id="JAADJZ010000002">
    <property type="protein sequence ID" value="KAF2877535.1"/>
    <property type="molecule type" value="Genomic_DNA"/>
</dbReference>
<dbReference type="OrthoDB" id="441660at2759"/>
<dbReference type="Gene3D" id="2.170.130.20">
    <property type="entry name" value="LCCL-like domain"/>
    <property type="match status" value="1"/>
</dbReference>
<feature type="transmembrane region" description="Helical" evidence="1">
    <location>
        <begin position="427"/>
        <end position="451"/>
    </location>
</feature>
<feature type="domain" description="LCCL" evidence="2">
    <location>
        <begin position="145"/>
        <end position="242"/>
    </location>
</feature>
<gene>
    <name evidence="3" type="ORF">BDV95DRAFT_482038</name>
</gene>
<dbReference type="PANTHER" id="PTHR31331">
    <property type="entry name" value="LCCL DOMAIN PROTEIN (AFU_ORTHOLOGUE AFUA_5G08630)"/>
    <property type="match status" value="1"/>
</dbReference>
<feature type="transmembrane region" description="Helical" evidence="1">
    <location>
        <begin position="97"/>
        <end position="115"/>
    </location>
</feature>
<keyword evidence="1" id="KW-0472">Membrane</keyword>
<dbReference type="SUPFAM" id="SSF69848">
    <property type="entry name" value="LCCL domain"/>
    <property type="match status" value="1"/>
</dbReference>
<feature type="transmembrane region" description="Helical" evidence="1">
    <location>
        <begin position="396"/>
        <end position="415"/>
    </location>
</feature>
<keyword evidence="1" id="KW-0812">Transmembrane</keyword>
<feature type="transmembrane region" description="Helical" evidence="1">
    <location>
        <begin position="356"/>
        <end position="376"/>
    </location>
</feature>
<reference evidence="3 4" key="1">
    <citation type="submission" date="2020-01" db="EMBL/GenBank/DDBJ databases">
        <authorList>
            <consortium name="DOE Joint Genome Institute"/>
            <person name="Haridas S."/>
            <person name="Albert R."/>
            <person name="Binder M."/>
            <person name="Bloem J."/>
            <person name="Labutti K."/>
            <person name="Salamov A."/>
            <person name="Andreopoulos B."/>
            <person name="Baker S.E."/>
            <person name="Barry K."/>
            <person name="Bills G."/>
            <person name="Bluhm B.H."/>
            <person name="Cannon C."/>
            <person name="Castanera R."/>
            <person name="Culley D.E."/>
            <person name="Daum C."/>
            <person name="Ezra D."/>
            <person name="Gonzalez J.B."/>
            <person name="Henrissat B."/>
            <person name="Kuo A."/>
            <person name="Liang C."/>
            <person name="Lipzen A."/>
            <person name="Lutzoni F."/>
            <person name="Magnuson J."/>
            <person name="Mondo S."/>
            <person name="Nolan M."/>
            <person name="Ohm R."/>
            <person name="Pangilinan J."/>
            <person name="Park H.-J.H."/>
            <person name="Ramirez L."/>
            <person name="Alfaro M."/>
            <person name="Sun H."/>
            <person name="Tritt A."/>
            <person name="Yoshinaga Y."/>
            <person name="Zwiers L.-H.L."/>
            <person name="Turgeon B.G."/>
            <person name="Goodwin S.B."/>
            <person name="Spatafora J.W."/>
            <person name="Crous P.W."/>
            <person name="Grigoriev I.V."/>
        </authorList>
    </citation>
    <scope>NUCLEOTIDE SEQUENCE [LARGE SCALE GENOMIC DNA]</scope>
    <source>
        <strain evidence="3 4">CBS 611.86</strain>
    </source>
</reference>
<keyword evidence="4" id="KW-1185">Reference proteome</keyword>
<protein>
    <submittedName>
        <fullName evidence="3">LCCL domain-containing protein</fullName>
    </submittedName>
</protein>
<proteinExistence type="predicted"/>
<dbReference type="Proteomes" id="UP000481861">
    <property type="component" value="Unassembled WGS sequence"/>
</dbReference>
<sequence length="609" mass="67998">MPPNDPQELRADEDYDTIAGGETDIDEEAQLLPVEELEFEDNIGTHPTIKPPHRRIQHWLRGPQPPHVHAIRPFFSQAQKSPVKLVDRFLPKTVHKTAALVALFLLWLFVFSFCLRSELPIKDESGKSVVNLDCTDTVWRPRNDCGIDGINCRPFSNTSFGFRCPANCAAVQVLNPRAVGPLDIVYQPFVVGGDVYRGDSFICGSAIHAGVVSNGRGGCGQVSLAGENVNFLSSRKHGIESIPFDSYFPLSFSFSTESAFRCSNDPRQTLLIVSLFFTTVLSIFSTSTLQFFPIFALIFVHVSFASDPPTASYRNVSVIPDHISMFVKRFLPACFCAVILYMVAIKRTLSDLTAQFEKTILWLGGFWFGALSNYTFDWIPISRLTAHDLEQQPGAKIALAIIIIILVAIVAGQAYSFWFEGRLIRYLALYGLFIFSILFSLLIPGVSLRIHHYVLALLLLPGTSMQTRPSLIYQGILLGLFVNGIARWDFDSILQTSNDLRADGKFDSVIPTIAAPAISFSTEDLIATFQWDTPPGGVDGISVLVNDVERDRAFWADGVDGLLTDFQWRRPIGMELREYLRFAYVRESRTLDYTKPGTLFANGTWTMDS</sequence>
<feature type="transmembrane region" description="Helical" evidence="1">
    <location>
        <begin position="270"/>
        <end position="303"/>
    </location>
</feature>
<dbReference type="SMART" id="SM00603">
    <property type="entry name" value="LCCL"/>
    <property type="match status" value="1"/>
</dbReference>
<dbReference type="InterPro" id="IPR036609">
    <property type="entry name" value="LCCL_sf"/>
</dbReference>
<comment type="caution">
    <text evidence="3">The sequence shown here is derived from an EMBL/GenBank/DDBJ whole genome shotgun (WGS) entry which is preliminary data.</text>
</comment>
<dbReference type="InterPro" id="IPR004043">
    <property type="entry name" value="LCCL"/>
</dbReference>
<dbReference type="PANTHER" id="PTHR31331:SF8">
    <property type="entry name" value="LCCL DOMAIN PROTEIN (AFU_ORTHOLOGUE AFUA_5G02970)"/>
    <property type="match status" value="1"/>
</dbReference>
<dbReference type="Pfam" id="PF03815">
    <property type="entry name" value="LCCL"/>
    <property type="match status" value="1"/>
</dbReference>
<feature type="transmembrane region" description="Helical" evidence="1">
    <location>
        <begin position="323"/>
        <end position="344"/>
    </location>
</feature>
<evidence type="ECO:0000313" key="4">
    <source>
        <dbReference type="Proteomes" id="UP000481861"/>
    </source>
</evidence>
<evidence type="ECO:0000256" key="1">
    <source>
        <dbReference type="SAM" id="Phobius"/>
    </source>
</evidence>
<evidence type="ECO:0000313" key="3">
    <source>
        <dbReference type="EMBL" id="KAF2877535.1"/>
    </source>
</evidence>
<dbReference type="PROSITE" id="PS50820">
    <property type="entry name" value="LCCL"/>
    <property type="match status" value="1"/>
</dbReference>
<name>A0A7C8MJ04_9PLEO</name>
<organism evidence="3 4">
    <name type="scientific">Massariosphaeria phaeospora</name>
    <dbReference type="NCBI Taxonomy" id="100035"/>
    <lineage>
        <taxon>Eukaryota</taxon>
        <taxon>Fungi</taxon>
        <taxon>Dikarya</taxon>
        <taxon>Ascomycota</taxon>
        <taxon>Pezizomycotina</taxon>
        <taxon>Dothideomycetes</taxon>
        <taxon>Pleosporomycetidae</taxon>
        <taxon>Pleosporales</taxon>
        <taxon>Pleosporales incertae sedis</taxon>
        <taxon>Massariosphaeria</taxon>
    </lineage>
</organism>
<dbReference type="InterPro" id="IPR051957">
    <property type="entry name" value="CRISP-LCCL_domain"/>
</dbReference>